<dbReference type="NCBIfam" id="TIGR02595">
    <property type="entry name" value="PEP_CTERM"/>
    <property type="match status" value="1"/>
</dbReference>
<name>A0A3C1KQA8_9GAMM</name>
<keyword evidence="1" id="KW-0812">Transmembrane</keyword>
<dbReference type="Pfam" id="PF07589">
    <property type="entry name" value="PEP-CTERM"/>
    <property type="match status" value="1"/>
</dbReference>
<evidence type="ECO:0000313" key="5">
    <source>
        <dbReference type="Proteomes" id="UP000259273"/>
    </source>
</evidence>
<evidence type="ECO:0000256" key="1">
    <source>
        <dbReference type="SAM" id="Phobius"/>
    </source>
</evidence>
<evidence type="ECO:0000313" key="4">
    <source>
        <dbReference type="EMBL" id="HAN28534.1"/>
    </source>
</evidence>
<dbReference type="InterPro" id="IPR013424">
    <property type="entry name" value="Ice-binding_C"/>
</dbReference>
<reference evidence="4 5" key="1">
    <citation type="journal article" date="2018" name="Nat. Biotechnol.">
        <title>A standardized bacterial taxonomy based on genome phylogeny substantially revises the tree of life.</title>
        <authorList>
            <person name="Parks D.H."/>
            <person name="Chuvochina M."/>
            <person name="Waite D.W."/>
            <person name="Rinke C."/>
            <person name="Skarshewski A."/>
            <person name="Chaumeil P.A."/>
            <person name="Hugenholtz P."/>
        </authorList>
    </citation>
    <scope>NUCLEOTIDE SEQUENCE [LARGE SCALE GENOMIC DNA]</scope>
    <source>
        <strain evidence="4">UBA9158</strain>
    </source>
</reference>
<dbReference type="Proteomes" id="UP000259273">
    <property type="component" value="Unassembled WGS sequence"/>
</dbReference>
<organism evidence="4 5">
    <name type="scientific">Haliea salexigens</name>
    <dbReference type="NCBI Taxonomy" id="287487"/>
    <lineage>
        <taxon>Bacteria</taxon>
        <taxon>Pseudomonadati</taxon>
        <taxon>Pseudomonadota</taxon>
        <taxon>Gammaproteobacteria</taxon>
        <taxon>Cellvibrionales</taxon>
        <taxon>Halieaceae</taxon>
        <taxon>Haliea</taxon>
    </lineage>
</organism>
<keyword evidence="1" id="KW-0472">Membrane</keyword>
<proteinExistence type="predicted"/>
<feature type="signal peptide" evidence="2">
    <location>
        <begin position="1"/>
        <end position="21"/>
    </location>
</feature>
<protein>
    <recommendedName>
        <fullName evidence="3">Ice-binding protein C-terminal domain-containing protein</fullName>
    </recommendedName>
</protein>
<feature type="transmembrane region" description="Helical" evidence="1">
    <location>
        <begin position="166"/>
        <end position="185"/>
    </location>
</feature>
<accession>A0A3C1KQA8</accession>
<keyword evidence="1" id="KW-1133">Transmembrane helix</keyword>
<sequence length="192" mass="19487">MKISHFALGLLGSIAAGFVNASAPDQDLTGTYTVIGASLDGSAWTDSSTVITMGQTYALAIDLDYSRFGGSSAYADAQNVALAIGAQAIGSAASGAPSSFVDNDQCNFFPVIGALCTTQRDSASWTLVGELMFDESIGAAGVYDVSFAGGAFQSLTVEAAAVANPVPAPGTLAIFALGLFGLAGARRLKQRR</sequence>
<keyword evidence="2" id="KW-0732">Signal</keyword>
<feature type="chain" id="PRO_5017573574" description="Ice-binding protein C-terminal domain-containing protein" evidence="2">
    <location>
        <begin position="22"/>
        <end position="192"/>
    </location>
</feature>
<dbReference type="EMBL" id="DMND01000173">
    <property type="protein sequence ID" value="HAN28534.1"/>
    <property type="molecule type" value="Genomic_DNA"/>
</dbReference>
<evidence type="ECO:0000259" key="3">
    <source>
        <dbReference type="Pfam" id="PF07589"/>
    </source>
</evidence>
<comment type="caution">
    <text evidence="4">The sequence shown here is derived from an EMBL/GenBank/DDBJ whole genome shotgun (WGS) entry which is preliminary data.</text>
</comment>
<evidence type="ECO:0000256" key="2">
    <source>
        <dbReference type="SAM" id="SignalP"/>
    </source>
</evidence>
<dbReference type="AlphaFoldDB" id="A0A3C1KQA8"/>
<gene>
    <name evidence="4" type="ORF">DCP75_12585</name>
</gene>
<feature type="domain" description="Ice-binding protein C-terminal" evidence="3">
    <location>
        <begin position="165"/>
        <end position="187"/>
    </location>
</feature>